<evidence type="ECO:0000256" key="1">
    <source>
        <dbReference type="SAM" id="MobiDB-lite"/>
    </source>
</evidence>
<organism evidence="2 3">
    <name type="scientific">Paenibacillus rhizovicinus</name>
    <dbReference type="NCBI Taxonomy" id="2704463"/>
    <lineage>
        <taxon>Bacteria</taxon>
        <taxon>Bacillati</taxon>
        <taxon>Bacillota</taxon>
        <taxon>Bacilli</taxon>
        <taxon>Bacillales</taxon>
        <taxon>Paenibacillaceae</taxon>
        <taxon>Paenibacillus</taxon>
    </lineage>
</organism>
<evidence type="ECO:0000313" key="3">
    <source>
        <dbReference type="Proteomes" id="UP000479114"/>
    </source>
</evidence>
<dbReference type="KEGG" id="prz:GZH47_07115"/>
<dbReference type="GO" id="GO:0016879">
    <property type="term" value="F:ligase activity, forming carbon-nitrogen bonds"/>
    <property type="evidence" value="ECO:0007669"/>
    <property type="project" value="TreeGrafter"/>
</dbReference>
<dbReference type="SUPFAM" id="SSF56059">
    <property type="entry name" value="Glutathione synthetase ATP-binding domain-like"/>
    <property type="match status" value="1"/>
</dbReference>
<dbReference type="AlphaFoldDB" id="A0A6C0NWR6"/>
<accession>A0A6C0NWR6</accession>
<dbReference type="Gene3D" id="3.30.470.20">
    <property type="entry name" value="ATP-grasp fold, B domain"/>
    <property type="match status" value="1"/>
</dbReference>
<dbReference type="PANTHER" id="PTHR21621">
    <property type="entry name" value="RIBOSOMAL PROTEIN S6 MODIFICATION PROTEIN"/>
    <property type="match status" value="1"/>
</dbReference>
<dbReference type="PANTHER" id="PTHR21621:SF0">
    <property type="entry name" value="BETA-CITRYLGLUTAMATE SYNTHASE B-RELATED"/>
    <property type="match status" value="1"/>
</dbReference>
<dbReference type="RefSeq" id="WP_162639457.1">
    <property type="nucleotide sequence ID" value="NZ_CP048286.1"/>
</dbReference>
<protein>
    <submittedName>
        <fullName evidence="2">YheC/YheD family protein</fullName>
    </submittedName>
</protein>
<keyword evidence="3" id="KW-1185">Reference proteome</keyword>
<proteinExistence type="predicted"/>
<dbReference type="InterPro" id="IPR026838">
    <property type="entry name" value="YheC/D"/>
</dbReference>
<dbReference type="Pfam" id="PF14398">
    <property type="entry name" value="ATPgrasp_YheCD"/>
    <property type="match status" value="1"/>
</dbReference>
<dbReference type="EMBL" id="CP048286">
    <property type="protein sequence ID" value="QHW30647.1"/>
    <property type="molecule type" value="Genomic_DNA"/>
</dbReference>
<feature type="region of interest" description="Disordered" evidence="1">
    <location>
        <begin position="372"/>
        <end position="397"/>
    </location>
</feature>
<dbReference type="GO" id="GO:0005737">
    <property type="term" value="C:cytoplasm"/>
    <property type="evidence" value="ECO:0007669"/>
    <property type="project" value="TreeGrafter"/>
</dbReference>
<sequence length="411" mass="47939">MGQPVLGILTLYLNDRGLMEEKPIYERMTTAGKNLGLDIFVFTPADVNYAQNRINAHMYDTTTKSWSRKWRSFPHMIYDRCRIQKSHRFVQLSHFRKKYGHLTFLNRVLRNKWTVYKTLNREEKFRPHLPLTRYYDGQSDLTELIRKYPLVYLKPINGTGGRGILRIEKEQSGSYLIQGRDQSRRIVSPQRVGLTGIHNRLAKWNLRENHYLVQQGIQLKLANGRVHDYRMLVQKNRSGEWEVTGCAGRIGPSGSITSNLHGGGQAVKMKTLLNDWIKNEELAASVKQKAEELGVDIAAHLERSYGRLCELALDLAIDRKGQIWLLEVNPKPSREVFIQAGERETYRRAIIRPLEYAAWLYEQKVQRKDKAKAAAESLTRRDARDDTRDVTRDDTRDDSWNEFMDEFEERS</sequence>
<gene>
    <name evidence="2" type="ORF">GZH47_07115</name>
</gene>
<dbReference type="Proteomes" id="UP000479114">
    <property type="component" value="Chromosome"/>
</dbReference>
<reference evidence="2 3" key="1">
    <citation type="submission" date="2020-02" db="EMBL/GenBank/DDBJ databases">
        <title>Paenibacillus sp. nov., isolated from rhizosphere soil of tomato.</title>
        <authorList>
            <person name="Weon H.-Y."/>
            <person name="Lee S.A."/>
        </authorList>
    </citation>
    <scope>NUCLEOTIDE SEQUENCE [LARGE SCALE GENOMIC DNA]</scope>
    <source>
        <strain evidence="2 3">14171R-81</strain>
    </source>
</reference>
<evidence type="ECO:0000313" key="2">
    <source>
        <dbReference type="EMBL" id="QHW30647.1"/>
    </source>
</evidence>
<name>A0A6C0NWR6_9BACL</name>